<protein>
    <recommendedName>
        <fullName evidence="1">BTB domain-containing protein</fullName>
    </recommendedName>
</protein>
<dbReference type="Gene3D" id="3.40.50.720">
    <property type="entry name" value="NAD(P)-binding Rossmann-like Domain"/>
    <property type="match status" value="1"/>
</dbReference>
<dbReference type="InterPro" id="IPR011333">
    <property type="entry name" value="SKP1/BTB/POZ_sf"/>
</dbReference>
<evidence type="ECO:0000259" key="1">
    <source>
        <dbReference type="PROSITE" id="PS50097"/>
    </source>
</evidence>
<dbReference type="SUPFAM" id="SSF54695">
    <property type="entry name" value="POZ domain"/>
    <property type="match status" value="1"/>
</dbReference>
<dbReference type="AlphaFoldDB" id="A0A813JYA5"/>
<organism evidence="2 3">
    <name type="scientific">Polarella glacialis</name>
    <name type="common">Dinoflagellate</name>
    <dbReference type="NCBI Taxonomy" id="89957"/>
    <lineage>
        <taxon>Eukaryota</taxon>
        <taxon>Sar</taxon>
        <taxon>Alveolata</taxon>
        <taxon>Dinophyceae</taxon>
        <taxon>Suessiales</taxon>
        <taxon>Suessiaceae</taxon>
        <taxon>Polarella</taxon>
    </lineage>
</organism>
<name>A0A813JYA5_POLGL</name>
<sequence length="775" mass="85414">MPLAVRCAGKQVAVSDDGSEAYQLADDDLGRLVQWTLGSPQELWEVKFVFTHVCGPNGGTVLGLGFGTKDVKMEEVDILECEKLAVCDAYDGEVNVLGQAITKESLELCEPSSGSCDEESITALYDSAKGLLRFTVSSNRCRGNFTIDIVKDSLRNRELYPTVAFANRRSKVRVEVIRSLMAMPAARCSRLLRTDFSACLAPDTAVDTPSGPVIFQVEGRGLKADRFILAARSEYFERMLRTGMAEAPSVAVGTLKIHDLRALKATLANGEHMSSEACAAVPGPGRCIAKVVDSSNDTSLESFFAEVFNETHGRLDILVNNAYSAVLSAIAYWRKEELLGKPFWEQPMQLFDEVFQVGVRSHYKAATLAVPMMQKRKKGLIVNTNSLGCVLYAANVPYGMGKCAIDKMTGDMAMELATENIDIVSWWAGVPMQTDEILAGSLDGTSPRRGALPGIHWLLPTFQQLYSTALATTLLFEGRSLAALARDGQRARYSGMALLSAQVGRYYGIRDERGLCPPSFMSVKYLLTLLTPLFRLAMFQDPSVAEPTLTSVQDFYFNVLPNIDLPQWLFKLTGGPPLTFQWPVAELRFCSHEEMITIALNIINAGRGWQFASTRSLCMIASRSDQHFLSAVTFRCDDWRDSSLYIEATAAAFEAVLRFIYSAGSAGEAAFQQADPLEVLHLSVEFLLEDLTRLCEWKLMQGLTLENSLATFGTVVSVRSKVPVLAEACVERLQGRMKDVVGTSEFQELCRSEVAVRELLLSFDEPNAKRRRCGP</sequence>
<reference evidence="2" key="1">
    <citation type="submission" date="2021-02" db="EMBL/GenBank/DDBJ databases">
        <authorList>
            <person name="Dougan E. K."/>
            <person name="Rhodes N."/>
            <person name="Thang M."/>
            <person name="Chan C."/>
        </authorList>
    </citation>
    <scope>NUCLEOTIDE SEQUENCE</scope>
</reference>
<accession>A0A813JYA5</accession>
<dbReference type="SUPFAM" id="SSF51735">
    <property type="entry name" value="NAD(P)-binding Rossmann-fold domains"/>
    <property type="match status" value="1"/>
</dbReference>
<dbReference type="PROSITE" id="PS50097">
    <property type="entry name" value="BTB"/>
    <property type="match status" value="1"/>
</dbReference>
<dbReference type="Pfam" id="PF00106">
    <property type="entry name" value="adh_short"/>
    <property type="match status" value="1"/>
</dbReference>
<dbReference type="Gene3D" id="3.30.710.10">
    <property type="entry name" value="Potassium Channel Kv1.1, Chain A"/>
    <property type="match status" value="2"/>
</dbReference>
<dbReference type="Pfam" id="PF00651">
    <property type="entry name" value="BTB"/>
    <property type="match status" value="1"/>
</dbReference>
<dbReference type="Proteomes" id="UP000626109">
    <property type="component" value="Unassembled WGS sequence"/>
</dbReference>
<dbReference type="PANTHER" id="PTHR44147:SF2">
    <property type="entry name" value="DEHYDROGENASE_REDUCTASE SDR FAMILY MEMBER 1"/>
    <property type="match status" value="1"/>
</dbReference>
<dbReference type="PANTHER" id="PTHR44147">
    <property type="entry name" value="DEHYDROGENASE/REDUCTASE SDR FAMILY MEMBER 1"/>
    <property type="match status" value="1"/>
</dbReference>
<dbReference type="InterPro" id="IPR002347">
    <property type="entry name" value="SDR_fam"/>
</dbReference>
<dbReference type="EMBL" id="CAJNNW010026833">
    <property type="protein sequence ID" value="CAE8688004.1"/>
    <property type="molecule type" value="Genomic_DNA"/>
</dbReference>
<evidence type="ECO:0000313" key="3">
    <source>
        <dbReference type="Proteomes" id="UP000626109"/>
    </source>
</evidence>
<dbReference type="InterPro" id="IPR036291">
    <property type="entry name" value="NAD(P)-bd_dom_sf"/>
</dbReference>
<evidence type="ECO:0000313" key="2">
    <source>
        <dbReference type="EMBL" id="CAE8688004.1"/>
    </source>
</evidence>
<dbReference type="PRINTS" id="PR00080">
    <property type="entry name" value="SDRFAMILY"/>
</dbReference>
<dbReference type="CDD" id="cd18186">
    <property type="entry name" value="BTB_POZ_ZBTB_KLHL-like"/>
    <property type="match status" value="1"/>
</dbReference>
<dbReference type="PRINTS" id="PR00081">
    <property type="entry name" value="GDHRDH"/>
</dbReference>
<feature type="domain" description="BTB" evidence="1">
    <location>
        <begin position="211"/>
        <end position="276"/>
    </location>
</feature>
<dbReference type="InterPro" id="IPR000210">
    <property type="entry name" value="BTB/POZ_dom"/>
</dbReference>
<gene>
    <name evidence="2" type="ORF">PGLA2088_LOCUS25713</name>
</gene>
<proteinExistence type="predicted"/>
<comment type="caution">
    <text evidence="2">The sequence shown here is derived from an EMBL/GenBank/DDBJ whole genome shotgun (WGS) entry which is preliminary data.</text>
</comment>